<feature type="domain" description="EGF-like" evidence="10">
    <location>
        <begin position="374"/>
        <end position="410"/>
    </location>
</feature>
<dbReference type="PRINTS" id="PR00010">
    <property type="entry name" value="EGFBLOOD"/>
</dbReference>
<evidence type="ECO:0000313" key="11">
    <source>
        <dbReference type="EMBL" id="JAS20823.1"/>
    </source>
</evidence>
<dbReference type="SMART" id="SM00179">
    <property type="entry name" value="EGF_CA"/>
    <property type="match status" value="6"/>
</dbReference>
<dbReference type="SUPFAM" id="SSF57196">
    <property type="entry name" value="EGF/Laminin"/>
    <property type="match status" value="7"/>
</dbReference>
<evidence type="ECO:0000256" key="1">
    <source>
        <dbReference type="ARBA" id="ARBA00022536"/>
    </source>
</evidence>
<reference evidence="11" key="1">
    <citation type="submission" date="2015-12" db="EMBL/GenBank/DDBJ databases">
        <title>De novo transcriptome assembly of four potential Pierce s Disease insect vectors from Arizona vineyards.</title>
        <authorList>
            <person name="Tassone E.E."/>
        </authorList>
    </citation>
    <scope>NUCLEOTIDE SEQUENCE</scope>
</reference>
<keyword evidence="1 6" id="KW-0245">EGF-like domain</keyword>
<keyword evidence="4 6" id="KW-1015">Disulfide bond</keyword>
<dbReference type="InterPro" id="IPR000152">
    <property type="entry name" value="EGF-type_Asp/Asn_hydroxyl_site"/>
</dbReference>
<keyword evidence="8" id="KW-1133">Transmembrane helix</keyword>
<feature type="domain" description="EGF-like" evidence="10">
    <location>
        <begin position="412"/>
        <end position="448"/>
    </location>
</feature>
<keyword evidence="8" id="KW-0812">Transmembrane</keyword>
<dbReference type="InterPro" id="IPR001881">
    <property type="entry name" value="EGF-like_Ca-bd_dom"/>
</dbReference>
<feature type="region of interest" description="Disordered" evidence="7">
    <location>
        <begin position="98"/>
        <end position="130"/>
    </location>
</feature>
<dbReference type="FunFam" id="2.10.25.10:FF:000472">
    <property type="entry name" value="Uncharacterized protein, isoform A"/>
    <property type="match status" value="1"/>
</dbReference>
<feature type="domain" description="EGF-like" evidence="10">
    <location>
        <begin position="451"/>
        <end position="487"/>
    </location>
</feature>
<dbReference type="InterPro" id="IPR000742">
    <property type="entry name" value="EGF"/>
</dbReference>
<keyword evidence="8" id="KW-0472">Membrane</keyword>
<dbReference type="PROSITE" id="PS50026">
    <property type="entry name" value="EGF_3"/>
    <property type="match status" value="7"/>
</dbReference>
<feature type="disulfide bond" evidence="6">
    <location>
        <begin position="438"/>
        <end position="447"/>
    </location>
</feature>
<evidence type="ECO:0000259" key="10">
    <source>
        <dbReference type="PROSITE" id="PS50026"/>
    </source>
</evidence>
<dbReference type="EMBL" id="GEDC01016475">
    <property type="protein sequence ID" value="JAS20823.1"/>
    <property type="molecule type" value="Transcribed_RNA"/>
</dbReference>
<dbReference type="GO" id="GO:0005509">
    <property type="term" value="F:calcium ion binding"/>
    <property type="evidence" value="ECO:0007669"/>
    <property type="project" value="InterPro"/>
</dbReference>
<gene>
    <name evidence="11" type="ORF">g.12692</name>
</gene>
<feature type="domain" description="EGF-like" evidence="10">
    <location>
        <begin position="337"/>
        <end position="372"/>
    </location>
</feature>
<dbReference type="Pfam" id="PF00008">
    <property type="entry name" value="EGF"/>
    <property type="match status" value="6"/>
</dbReference>
<dbReference type="GO" id="GO:0000902">
    <property type="term" value="P:cell morphogenesis"/>
    <property type="evidence" value="ECO:0007669"/>
    <property type="project" value="UniProtKB-ARBA"/>
</dbReference>
<keyword evidence="3" id="KW-0677">Repeat</keyword>
<feature type="domain" description="EGF-like" evidence="10">
    <location>
        <begin position="213"/>
        <end position="252"/>
    </location>
</feature>
<dbReference type="GO" id="GO:0005886">
    <property type="term" value="C:plasma membrane"/>
    <property type="evidence" value="ECO:0007669"/>
    <property type="project" value="UniProtKB-ARBA"/>
</dbReference>
<dbReference type="SMART" id="SM00181">
    <property type="entry name" value="EGF"/>
    <property type="match status" value="7"/>
</dbReference>
<dbReference type="PANTHER" id="PTHR12916">
    <property type="entry name" value="CYTOCHROME C OXIDASE POLYPEPTIDE VIC-2"/>
    <property type="match status" value="1"/>
</dbReference>
<sequence>MRYITQTATVLLDILYIVWASHEKLHQGGCDLTLSKDTAIWRPNQTHELNLPVTNSSGSHQWEATIDMQSGDILLVRINDTAFTMTPKKTTLPLDRTTARATTTQVRQEHTTPAPTTRPPASTTGPPSTQATIVTTESRMTHSTDFSVYQVSRPGRDRCDVTEGVLLDVTPLSIEGRKVVALYDKDLADGANLLIVTSKAWNSQCIVLKVNVKSDNCGDNEDCSGKGVCFSNASMEGYECQCCPGFIGPHCEEQDACFPSPCKNHGICVDISQGHDGSTFQCLCPYGFTGKVCEDTSDPCGSGPCQNGATCSPSNLTAQQFRCDCKPGFSGPLCQQNLDQCMSSPCQHGICVDQRDGYRCYCQPGFAGDQCQYEYNECESVPCMNGGTCTDHIGSFSCNCGRGYTGKTCNLKIDLCDPNPCSRHHVCKDKGNTYSCDCPKGYTGADCLLPRRAACSANPCRNGGTCWSSVDSFYCACRPGYTGKICNEEVRIEVIPSTATLEMSGNNPQPLDLQMPISIHLDHLHNIYVAAGTLACALLIVVLTVAACHCRIHETYKYCFQKASPLLVCNAKRFESDLKPTRLEVEKEHMQPLATGRAYPSLDNTEMYYALDFSDSQSSPLIQ</sequence>
<feature type="disulfide bond" evidence="6">
    <location>
        <begin position="284"/>
        <end position="293"/>
    </location>
</feature>
<keyword evidence="2 9" id="KW-0732">Signal</keyword>
<dbReference type="Gene3D" id="2.10.25.10">
    <property type="entry name" value="Laminin"/>
    <property type="match status" value="6"/>
</dbReference>
<feature type="disulfide bond" evidence="6">
    <location>
        <begin position="223"/>
        <end position="240"/>
    </location>
</feature>
<protein>
    <recommendedName>
        <fullName evidence="10">EGF-like domain-containing protein</fullName>
    </recommendedName>
</protein>
<evidence type="ECO:0000256" key="9">
    <source>
        <dbReference type="SAM" id="SignalP"/>
    </source>
</evidence>
<evidence type="ECO:0000256" key="7">
    <source>
        <dbReference type="SAM" id="MobiDB-lite"/>
    </source>
</evidence>
<feature type="disulfide bond" evidence="6">
    <location>
        <begin position="477"/>
        <end position="486"/>
    </location>
</feature>
<feature type="signal peptide" evidence="9">
    <location>
        <begin position="1"/>
        <end position="20"/>
    </location>
</feature>
<proteinExistence type="predicted"/>
<evidence type="ECO:0000256" key="5">
    <source>
        <dbReference type="ARBA" id="ARBA00023180"/>
    </source>
</evidence>
<dbReference type="PROSITE" id="PS00022">
    <property type="entry name" value="EGF_1"/>
    <property type="match status" value="7"/>
</dbReference>
<feature type="disulfide bond" evidence="6">
    <location>
        <begin position="362"/>
        <end position="371"/>
    </location>
</feature>
<feature type="transmembrane region" description="Helical" evidence="8">
    <location>
        <begin position="527"/>
        <end position="548"/>
    </location>
</feature>
<evidence type="ECO:0000256" key="3">
    <source>
        <dbReference type="ARBA" id="ARBA00022737"/>
    </source>
</evidence>
<dbReference type="PROSITE" id="PS01186">
    <property type="entry name" value="EGF_2"/>
    <property type="match status" value="7"/>
</dbReference>
<dbReference type="FunFam" id="2.10.25.10:FF:000494">
    <property type="entry name" value="Weary, isoform B"/>
    <property type="match status" value="1"/>
</dbReference>
<dbReference type="AlphaFoldDB" id="A0A1B6D591"/>
<feature type="chain" id="PRO_5008580959" description="EGF-like domain-containing protein" evidence="9">
    <location>
        <begin position="21"/>
        <end position="623"/>
    </location>
</feature>
<feature type="domain" description="EGF-like" evidence="10">
    <location>
        <begin position="253"/>
        <end position="294"/>
    </location>
</feature>
<name>A0A1B6D591_9HEMI</name>
<dbReference type="PROSITE" id="PS01187">
    <property type="entry name" value="EGF_CA"/>
    <property type="match status" value="1"/>
</dbReference>
<dbReference type="CDD" id="cd00054">
    <property type="entry name" value="EGF_CA"/>
    <property type="match status" value="6"/>
</dbReference>
<dbReference type="PROSITE" id="PS00010">
    <property type="entry name" value="ASX_HYDROXYL"/>
    <property type="match status" value="3"/>
</dbReference>
<dbReference type="GO" id="GO:0048666">
    <property type="term" value="P:neuron development"/>
    <property type="evidence" value="ECO:0007669"/>
    <property type="project" value="UniProtKB-ARBA"/>
</dbReference>
<accession>A0A1B6D591</accession>
<feature type="disulfide bond" evidence="6">
    <location>
        <begin position="341"/>
        <end position="351"/>
    </location>
</feature>
<evidence type="ECO:0000256" key="4">
    <source>
        <dbReference type="ARBA" id="ARBA00023157"/>
    </source>
</evidence>
<organism evidence="11">
    <name type="scientific">Clastoptera arizonana</name>
    <name type="common">Arizona spittle bug</name>
    <dbReference type="NCBI Taxonomy" id="38151"/>
    <lineage>
        <taxon>Eukaryota</taxon>
        <taxon>Metazoa</taxon>
        <taxon>Ecdysozoa</taxon>
        <taxon>Arthropoda</taxon>
        <taxon>Hexapoda</taxon>
        <taxon>Insecta</taxon>
        <taxon>Pterygota</taxon>
        <taxon>Neoptera</taxon>
        <taxon>Paraneoptera</taxon>
        <taxon>Hemiptera</taxon>
        <taxon>Auchenorrhyncha</taxon>
        <taxon>Cercopoidea</taxon>
        <taxon>Clastopteridae</taxon>
        <taxon>Clastoptera</taxon>
    </lineage>
</organism>
<feature type="disulfide bond" evidence="6">
    <location>
        <begin position="400"/>
        <end position="409"/>
    </location>
</feature>
<feature type="domain" description="EGF-like" evidence="10">
    <location>
        <begin position="296"/>
        <end position="335"/>
    </location>
</feature>
<evidence type="ECO:0000256" key="8">
    <source>
        <dbReference type="SAM" id="Phobius"/>
    </source>
</evidence>
<dbReference type="InterPro" id="IPR018097">
    <property type="entry name" value="EGF_Ca-bd_CS"/>
</dbReference>
<comment type="caution">
    <text evidence="6">Lacks conserved residue(s) required for the propagation of feature annotation.</text>
</comment>
<evidence type="ECO:0000256" key="2">
    <source>
        <dbReference type="ARBA" id="ARBA00022729"/>
    </source>
</evidence>
<dbReference type="PANTHER" id="PTHR12916:SF4">
    <property type="entry name" value="UNINFLATABLE, ISOFORM C"/>
    <property type="match status" value="1"/>
</dbReference>
<feature type="disulfide bond" evidence="6">
    <location>
        <begin position="242"/>
        <end position="251"/>
    </location>
</feature>
<keyword evidence="5" id="KW-0325">Glycoprotein</keyword>
<dbReference type="FunFam" id="2.10.25.10:FF:000230">
    <property type="entry name" value="Delta-like protein"/>
    <property type="match status" value="1"/>
</dbReference>
<dbReference type="FunFam" id="2.10.25.10:FF:000095">
    <property type="entry name" value="Notch, isoform B"/>
    <property type="match status" value="1"/>
</dbReference>
<evidence type="ECO:0000256" key="6">
    <source>
        <dbReference type="PROSITE-ProRule" id="PRU00076"/>
    </source>
</evidence>
<feature type="compositionally biased region" description="Low complexity" evidence="7">
    <location>
        <begin position="111"/>
        <end position="130"/>
    </location>
</feature>
<feature type="disulfide bond" evidence="6">
    <location>
        <begin position="325"/>
        <end position="334"/>
    </location>
</feature>
<dbReference type="GO" id="GO:0042063">
    <property type="term" value="P:gliogenesis"/>
    <property type="evidence" value="ECO:0007669"/>
    <property type="project" value="UniProtKB-ARBA"/>
</dbReference>